<organism evidence="2 3">
    <name type="scientific">Drosophila suzukii</name>
    <name type="common">Spotted-wing drosophila fruit fly</name>
    <dbReference type="NCBI Taxonomy" id="28584"/>
    <lineage>
        <taxon>Eukaryota</taxon>
        <taxon>Metazoa</taxon>
        <taxon>Ecdysozoa</taxon>
        <taxon>Arthropoda</taxon>
        <taxon>Hexapoda</taxon>
        <taxon>Insecta</taxon>
        <taxon>Pterygota</taxon>
        <taxon>Neoptera</taxon>
        <taxon>Endopterygota</taxon>
        <taxon>Diptera</taxon>
        <taxon>Brachycera</taxon>
        <taxon>Muscomorpha</taxon>
        <taxon>Ephydroidea</taxon>
        <taxon>Drosophilidae</taxon>
        <taxon>Drosophila</taxon>
        <taxon>Sophophora</taxon>
    </lineage>
</organism>
<feature type="signal peptide" evidence="1">
    <location>
        <begin position="1"/>
        <end position="23"/>
    </location>
</feature>
<name>A0AB39ZG82_DROSZ</name>
<evidence type="ECO:0000313" key="3">
    <source>
        <dbReference type="RefSeq" id="XP_016934682.2"/>
    </source>
</evidence>
<evidence type="ECO:0000256" key="1">
    <source>
        <dbReference type="SAM" id="SignalP"/>
    </source>
</evidence>
<keyword evidence="2" id="KW-1185">Reference proteome</keyword>
<accession>A0AB39ZG82</accession>
<gene>
    <name evidence="3" type="primary">LOC108013373</name>
</gene>
<dbReference type="RefSeq" id="XP_016934682.2">
    <property type="nucleotide sequence ID" value="XM_017079193.4"/>
</dbReference>
<sequence>MRLFFGLLSIFGLTLMFAFITRAESSGKSRNREDRFDLENESIESREIDELMASCERADSAENYSCRQRKTEYPKRKTFYFAL</sequence>
<feature type="chain" id="PRO_5046570258" evidence="1">
    <location>
        <begin position="24"/>
        <end position="83"/>
    </location>
</feature>
<keyword evidence="1" id="KW-0732">Signal</keyword>
<evidence type="ECO:0000313" key="2">
    <source>
        <dbReference type="Proteomes" id="UP001652628"/>
    </source>
</evidence>
<dbReference type="Proteomes" id="UP001652628">
    <property type="component" value="Chromosome 3"/>
</dbReference>
<proteinExistence type="predicted"/>
<dbReference type="AlphaFoldDB" id="A0AB39ZG82"/>
<reference evidence="3" key="1">
    <citation type="submission" date="2025-08" db="UniProtKB">
        <authorList>
            <consortium name="RefSeq"/>
        </authorList>
    </citation>
    <scope>IDENTIFICATION</scope>
</reference>
<protein>
    <submittedName>
        <fullName evidence="3">Uncharacterized protein</fullName>
    </submittedName>
</protein>
<dbReference type="GeneID" id="108013373"/>